<keyword evidence="1" id="KW-0234">DNA repair</keyword>
<protein>
    <recommendedName>
        <fullName evidence="1">ATP-dependent DNA helicase</fullName>
        <ecNumber evidence="1">5.6.2.3</ecNumber>
    </recommendedName>
</protein>
<proteinExistence type="inferred from homology"/>
<keyword evidence="1" id="KW-0547">Nucleotide-binding</keyword>
<accession>A0A8C4Q6E6</accession>
<dbReference type="GO" id="GO:0005524">
    <property type="term" value="F:ATP binding"/>
    <property type="evidence" value="ECO:0007669"/>
    <property type="project" value="UniProtKB-KW"/>
</dbReference>
<dbReference type="GO" id="GO:0000723">
    <property type="term" value="P:telomere maintenance"/>
    <property type="evidence" value="ECO:0007669"/>
    <property type="project" value="InterPro"/>
</dbReference>
<dbReference type="GeneTree" id="ENSGT00940000166217"/>
<dbReference type="Gene3D" id="3.40.50.300">
    <property type="entry name" value="P-loop containing nucleotide triphosphate hydrolases"/>
    <property type="match status" value="1"/>
</dbReference>
<keyword evidence="1" id="KW-0227">DNA damage</keyword>
<dbReference type="GO" id="GO:0006281">
    <property type="term" value="P:DNA repair"/>
    <property type="evidence" value="ECO:0007669"/>
    <property type="project" value="UniProtKB-KW"/>
</dbReference>
<keyword evidence="1" id="KW-0233">DNA recombination</keyword>
<dbReference type="GO" id="GO:0006310">
    <property type="term" value="P:DNA recombination"/>
    <property type="evidence" value="ECO:0007669"/>
    <property type="project" value="UniProtKB-KW"/>
</dbReference>
<keyword evidence="1" id="KW-0347">Helicase</keyword>
<keyword evidence="1" id="KW-0067">ATP-binding</keyword>
<dbReference type="AlphaFoldDB" id="A0A8C4Q6E6"/>
<dbReference type="PANTHER" id="PTHR10492:SF57">
    <property type="entry name" value="ATP-DEPENDENT DNA HELICASE"/>
    <property type="match status" value="1"/>
</dbReference>
<dbReference type="Proteomes" id="UP000694388">
    <property type="component" value="Unplaced"/>
</dbReference>
<name>A0A8C4Q6E6_EPTBU</name>
<reference evidence="3" key="1">
    <citation type="submission" date="2025-08" db="UniProtKB">
        <authorList>
            <consortium name="Ensembl"/>
        </authorList>
    </citation>
    <scope>IDENTIFICATION</scope>
</reference>
<feature type="domain" description="DNA helicase Pif1-like DEAD-box helicase" evidence="2">
    <location>
        <begin position="507"/>
        <end position="598"/>
    </location>
</feature>
<comment type="similarity">
    <text evidence="1">Belongs to the helicase family.</text>
</comment>
<comment type="catalytic activity">
    <reaction evidence="1">
        <text>ATP + H2O = ADP + phosphate + H(+)</text>
        <dbReference type="Rhea" id="RHEA:13065"/>
        <dbReference type="ChEBI" id="CHEBI:15377"/>
        <dbReference type="ChEBI" id="CHEBI:15378"/>
        <dbReference type="ChEBI" id="CHEBI:30616"/>
        <dbReference type="ChEBI" id="CHEBI:43474"/>
        <dbReference type="ChEBI" id="CHEBI:456216"/>
        <dbReference type="EC" id="5.6.2.3"/>
    </reaction>
</comment>
<dbReference type="InterPro" id="IPR027417">
    <property type="entry name" value="P-loop_NTPase"/>
</dbReference>
<dbReference type="GO" id="GO:0016787">
    <property type="term" value="F:hydrolase activity"/>
    <property type="evidence" value="ECO:0007669"/>
    <property type="project" value="UniProtKB-KW"/>
</dbReference>
<sequence length="601" mass="68471">MKVEALKADLLKNAILGYVDAYVMVKETQKHHLPHIHILLTMVPRDKPRTPADVDRVVSAEIPDKRTNTELHRIVTSQMIHSPCGEWNISSPCMADRKCTKDYPKALRETTSFSDDSYPLYRRRAEAAPGDPIMKTIRGGANVLVNNAWVVPYNPYIVLRYDAHINLEVVCAVNSVKYMYKYLVKGPDQCLVRLEPHERMREALQHDEVTRYELGRYIIASEGYWRIYDFPIQNKYPPVEMLALHLQDEQVITFNDEGAVQNVAESGPPATTLTAFFEAMNLHPHMRHVLYPDVFQHFTYFRKRFQLQKRRLSFQDNCKADMVGRLPIISVNSHNAELYYLHMLLYRVPGPTCFQDLRRVGGRVMETYLAACIAYGIVGNDQEVDSVMEEAANIAFGPAVHKVFANMLIFVLRGNHVQFWERYKHVLCEDFMRAAGVNEPNGRIVSEVLLELRDKIERHGFSLSKSFGLPEPEPVNIQSRIPRVIEHETEHNRGELEPHIAQTECLLNDEQRIVVDKMMTSVEHGHGWMIAVDASGETGKTFALCHILNKVRAKGKVALATAASGIAATLLPKGVTFHRRTKCPLILTDESTCNISENDTT</sequence>
<evidence type="ECO:0000259" key="2">
    <source>
        <dbReference type="Pfam" id="PF05970"/>
    </source>
</evidence>
<dbReference type="OMA" id="DECIMAN"/>
<reference evidence="3" key="2">
    <citation type="submission" date="2025-09" db="UniProtKB">
        <authorList>
            <consortium name="Ensembl"/>
        </authorList>
    </citation>
    <scope>IDENTIFICATION</scope>
</reference>
<dbReference type="Pfam" id="PF05970">
    <property type="entry name" value="PIF1"/>
    <property type="match status" value="1"/>
</dbReference>
<evidence type="ECO:0000313" key="3">
    <source>
        <dbReference type="Ensembl" id="ENSEBUP00000010720.1"/>
    </source>
</evidence>
<keyword evidence="1" id="KW-0378">Hydrolase</keyword>
<keyword evidence="4" id="KW-1185">Reference proteome</keyword>
<comment type="cofactor">
    <cofactor evidence="1">
        <name>Mg(2+)</name>
        <dbReference type="ChEBI" id="CHEBI:18420"/>
    </cofactor>
</comment>
<dbReference type="EC" id="5.6.2.3" evidence="1"/>
<dbReference type="Ensembl" id="ENSEBUT00000011272.1">
    <property type="protein sequence ID" value="ENSEBUP00000010720.1"/>
    <property type="gene ID" value="ENSEBUG00000006894.1"/>
</dbReference>
<dbReference type="GO" id="GO:0043139">
    <property type="term" value="F:5'-3' DNA helicase activity"/>
    <property type="evidence" value="ECO:0007669"/>
    <property type="project" value="UniProtKB-EC"/>
</dbReference>
<evidence type="ECO:0000313" key="4">
    <source>
        <dbReference type="Proteomes" id="UP000694388"/>
    </source>
</evidence>
<dbReference type="PANTHER" id="PTHR10492">
    <property type="match status" value="1"/>
</dbReference>
<dbReference type="InterPro" id="IPR010285">
    <property type="entry name" value="DNA_helicase_pif1-like_DEAD"/>
</dbReference>
<evidence type="ECO:0000256" key="1">
    <source>
        <dbReference type="RuleBase" id="RU363044"/>
    </source>
</evidence>
<organism evidence="3 4">
    <name type="scientific">Eptatretus burgeri</name>
    <name type="common">Inshore hagfish</name>
    <dbReference type="NCBI Taxonomy" id="7764"/>
    <lineage>
        <taxon>Eukaryota</taxon>
        <taxon>Metazoa</taxon>
        <taxon>Chordata</taxon>
        <taxon>Craniata</taxon>
        <taxon>Vertebrata</taxon>
        <taxon>Cyclostomata</taxon>
        <taxon>Myxini</taxon>
        <taxon>Myxiniformes</taxon>
        <taxon>Myxinidae</taxon>
        <taxon>Eptatretinae</taxon>
        <taxon>Eptatretus</taxon>
    </lineage>
</organism>